<accession>A0A0H3I2Q0</accession>
<dbReference type="GeneID" id="45849260"/>
<dbReference type="SUPFAM" id="SSF141452">
    <property type="entry name" value="Hcp1-like"/>
    <property type="match status" value="1"/>
</dbReference>
<dbReference type="eggNOG" id="COG3157">
    <property type="taxonomic scope" value="Bacteria"/>
</dbReference>
<dbReference type="AlphaFoldDB" id="A0A0H3I2Q0"/>
<dbReference type="PANTHER" id="PTHR34319">
    <property type="entry name" value="MAJOR EXPORTED PROTEIN"/>
    <property type="match status" value="1"/>
</dbReference>
<protein>
    <submittedName>
        <fullName evidence="2">Hcp family type VI secretion system effector</fullName>
    </submittedName>
    <submittedName>
        <fullName evidence="1">Hcp protein</fullName>
    </submittedName>
    <submittedName>
        <fullName evidence="3">Type VI secretion system tube protein Hcp</fullName>
    </submittedName>
</protein>
<reference evidence="1 4" key="1">
    <citation type="journal article" date="2012" name="J. Bacteriol.">
        <title>Genome sequence of Pectobacterium sp. strain SCC3193.</title>
        <authorList>
            <person name="Koskinen J.P."/>
            <person name="Laine P."/>
            <person name="Niemi O."/>
            <person name="Nykyri J."/>
            <person name="Harjunpaa H."/>
            <person name="Auvinen P."/>
            <person name="Paulin L."/>
            <person name="Pirhonen M."/>
            <person name="Palva T."/>
            <person name="Holm L."/>
        </authorList>
    </citation>
    <scope>NUCLEOTIDE SEQUENCE [LARGE SCALE GENOMIC DNA]</scope>
    <source>
        <strain evidence="1 4">SCC3193</strain>
    </source>
</reference>
<reference evidence="1" key="2">
    <citation type="submission" date="2012-03" db="EMBL/GenBank/DDBJ databases">
        <authorList>
            <person name="Koskinen P."/>
            <person name="Laine P."/>
            <person name="Niemi O."/>
            <person name="Nykyri J."/>
            <person name="Harjunpaa H."/>
            <person name="Auvinen P."/>
            <person name="Paulin L."/>
            <person name="Pirhonen M."/>
            <person name="Palva T."/>
            <person name="Holm L."/>
        </authorList>
    </citation>
    <scope>NUCLEOTIDE SEQUENCE</scope>
    <source>
        <strain evidence="1">SCC3193</strain>
    </source>
</reference>
<evidence type="ECO:0000313" key="6">
    <source>
        <dbReference type="Proteomes" id="UP001194579"/>
    </source>
</evidence>
<dbReference type="Proteomes" id="UP000008044">
    <property type="component" value="Chromosome"/>
</dbReference>
<organism evidence="1 4">
    <name type="scientific">Pectobacterium parmentieri</name>
    <dbReference type="NCBI Taxonomy" id="1905730"/>
    <lineage>
        <taxon>Bacteria</taxon>
        <taxon>Pseudomonadati</taxon>
        <taxon>Pseudomonadota</taxon>
        <taxon>Gammaproteobacteria</taxon>
        <taxon>Enterobacterales</taxon>
        <taxon>Pectobacteriaceae</taxon>
        <taxon>Pectobacterium</taxon>
    </lineage>
</organism>
<dbReference type="InterPro" id="IPR052947">
    <property type="entry name" value="T6SS_Hcp1_domain"/>
</dbReference>
<evidence type="ECO:0000313" key="4">
    <source>
        <dbReference type="Proteomes" id="UP000008044"/>
    </source>
</evidence>
<evidence type="ECO:0000313" key="3">
    <source>
        <dbReference type="EMBL" id="RKO76312.1"/>
    </source>
</evidence>
<reference evidence="6" key="4">
    <citation type="submission" date="2023-07" db="EMBL/GenBank/DDBJ databases">
        <title>Identification of Pectobacterium versatile causing blackleg of potato from New York State with a whole genome sequencing approach.</title>
        <authorList>
            <person name="Ma X."/>
            <person name="Swingle B."/>
        </authorList>
    </citation>
    <scope>NUCLEOTIDE SEQUENCE [LARGE SCALE GENOMIC DNA]</scope>
    <source>
        <strain evidence="6">NY1588A</strain>
    </source>
</reference>
<dbReference type="EMBL" id="CP003415">
    <property type="protein sequence ID" value="AFI90302.1"/>
    <property type="molecule type" value="Genomic_DNA"/>
</dbReference>
<keyword evidence="6" id="KW-1185">Reference proteome</keyword>
<dbReference type="Proteomes" id="UP000269665">
    <property type="component" value="Unassembled WGS sequence"/>
</dbReference>
<gene>
    <name evidence="1" type="ordered locus">W5S_2213</name>
    <name evidence="3" type="ORF">C5E00_05675</name>
    <name evidence="2" type="ORF">F6Q06_20115</name>
</gene>
<dbReference type="PANTHER" id="PTHR34319:SF7">
    <property type="entry name" value="HNH ENDONUCLEASE DOMAIN-CONTAINING PROTEIN"/>
    <property type="match status" value="1"/>
</dbReference>
<dbReference type="InterPro" id="IPR036624">
    <property type="entry name" value="Hcp1-lik_sf"/>
</dbReference>
<dbReference type="Gene3D" id="2.30.110.20">
    <property type="entry name" value="Hcp1-like"/>
    <property type="match status" value="1"/>
</dbReference>
<sequence length="159" mass="18094">MASLIYMSVTGSKQGLISSGCSTVASIGNKYQAAHEDEIFIYELTSHIMRAENVVFQPVEIRKPVDKATPLFAQALDDNEKLDCEFKFYRTAPTGNNELYFSLRLRNAIITDLRFFFPNSMTHNGMQPQESVSLKYATIEWEHVAARTSSCLFWQESSY</sequence>
<dbReference type="HOGENOM" id="CLU_116190_1_0_6"/>
<dbReference type="InterPro" id="IPR008514">
    <property type="entry name" value="T6SS_Hcp"/>
</dbReference>
<dbReference type="Pfam" id="PF05638">
    <property type="entry name" value="T6SS_HCP"/>
    <property type="match status" value="1"/>
</dbReference>
<dbReference type="STRING" id="1905730.W5S_2213"/>
<dbReference type="KEGG" id="ppar:A8F97_07270"/>
<dbReference type="KEGG" id="pec:W5S_2213"/>
<evidence type="ECO:0000313" key="1">
    <source>
        <dbReference type="EMBL" id="AFI90302.1"/>
    </source>
</evidence>
<dbReference type="EMBL" id="WABS01000053">
    <property type="protein sequence ID" value="MBI0556771.1"/>
    <property type="molecule type" value="Genomic_DNA"/>
</dbReference>
<evidence type="ECO:0000313" key="5">
    <source>
        <dbReference type="Proteomes" id="UP000269665"/>
    </source>
</evidence>
<dbReference type="OrthoDB" id="5674026at2"/>
<dbReference type="EMBL" id="PSZG01000001">
    <property type="protein sequence ID" value="RKO76312.1"/>
    <property type="molecule type" value="Genomic_DNA"/>
</dbReference>
<reference evidence="3 5" key="3">
    <citation type="journal article" date="2018" name="BMC Genomics">
        <title>High genomic variability in the plant pathogenic bacterium Pectobacterium parmentieri deciphered from de novo assembled complete genomes.</title>
        <authorList>
            <person name="Zoledowska S."/>
            <person name="Motyka-Pomagruk A."/>
            <person name="Sledz W."/>
            <person name="Mengoni A."/>
            <person name="Lojkowska E."/>
        </authorList>
    </citation>
    <scope>NUCLEOTIDE SEQUENCE [LARGE SCALE GENOMIC DNA]</scope>
    <source>
        <strain evidence="3 5">IFB5626</strain>
    </source>
</reference>
<dbReference type="NCBIfam" id="TIGR03344">
    <property type="entry name" value="VI_effect_Hcp1"/>
    <property type="match status" value="1"/>
</dbReference>
<dbReference type="PATRIC" id="fig|1166016.3.peg.2232"/>
<dbReference type="RefSeq" id="WP_014699897.1">
    <property type="nucleotide sequence ID" value="NC_017845.1"/>
</dbReference>
<reference evidence="2" key="5">
    <citation type="submission" date="2024-05" db="EMBL/GenBank/DDBJ databases">
        <title>Identification of Pectobacterium versatile causing blackleg of potato from New York State with a whole genome sequencing approach.</title>
        <authorList>
            <person name="Ma X."/>
            <person name="Swingle B."/>
        </authorList>
    </citation>
    <scope>NUCLEOTIDE SEQUENCE</scope>
    <source>
        <strain evidence="2">NY1588A</strain>
    </source>
</reference>
<dbReference type="Proteomes" id="UP001194579">
    <property type="component" value="Unassembled WGS sequence"/>
</dbReference>
<dbReference type="OMA" id="SSTHNEC"/>
<name>A0A0H3I2Q0_PECPM</name>
<evidence type="ECO:0000313" key="2">
    <source>
        <dbReference type="EMBL" id="MBI0556771.1"/>
    </source>
</evidence>
<proteinExistence type="predicted"/>